<dbReference type="Proteomes" id="UP000654075">
    <property type="component" value="Unassembled WGS sequence"/>
</dbReference>
<dbReference type="GO" id="GO:0003677">
    <property type="term" value="F:DNA binding"/>
    <property type="evidence" value="ECO:0007669"/>
    <property type="project" value="InterPro"/>
</dbReference>
<comment type="caution">
    <text evidence="2">The sequence shown here is derived from an EMBL/GenBank/DDBJ whole genome shotgun (WGS) entry which is preliminary data.</text>
</comment>
<gene>
    <name evidence="2" type="ORF">PGLA1383_LOCUS29331</name>
</gene>
<sequence>MASRKAAARAMKAGKPGKMAMMKGGLVETLASETELKKSECSKIVDAITTVGAGSVKSTGKFVLPGLCVSRTRQRAATKAGTRNMFGKTPLGLTGQLFAGRGDASDGRKRRSADEPPDAEVLVDMGNRGIVSSDASPSQATGDSATATARPGATAHPWHGNHGQHFGLPSCDPPTFRAFVG</sequence>
<evidence type="ECO:0000313" key="2">
    <source>
        <dbReference type="EMBL" id="CAE8611529.1"/>
    </source>
</evidence>
<dbReference type="InterPro" id="IPR010992">
    <property type="entry name" value="IHF-like_DNA-bd_dom_sf"/>
</dbReference>
<evidence type="ECO:0000256" key="1">
    <source>
        <dbReference type="SAM" id="MobiDB-lite"/>
    </source>
</evidence>
<dbReference type="Gene3D" id="4.10.520.10">
    <property type="entry name" value="IHF-like DNA-binding proteins"/>
    <property type="match status" value="1"/>
</dbReference>
<dbReference type="SUPFAM" id="SSF47729">
    <property type="entry name" value="IHF-like DNA-binding proteins"/>
    <property type="match status" value="1"/>
</dbReference>
<organism evidence="2 3">
    <name type="scientific">Polarella glacialis</name>
    <name type="common">Dinoflagellate</name>
    <dbReference type="NCBI Taxonomy" id="89957"/>
    <lineage>
        <taxon>Eukaryota</taxon>
        <taxon>Sar</taxon>
        <taxon>Alveolata</taxon>
        <taxon>Dinophyceae</taxon>
        <taxon>Suessiales</taxon>
        <taxon>Suessiaceae</taxon>
        <taxon>Polarella</taxon>
    </lineage>
</organism>
<feature type="region of interest" description="Disordered" evidence="1">
    <location>
        <begin position="98"/>
        <end position="172"/>
    </location>
</feature>
<dbReference type="AlphaFoldDB" id="A0A813FFH3"/>
<protein>
    <submittedName>
        <fullName evidence="2">Uncharacterized protein</fullName>
    </submittedName>
</protein>
<keyword evidence="3" id="KW-1185">Reference proteome</keyword>
<reference evidence="2" key="1">
    <citation type="submission" date="2021-02" db="EMBL/GenBank/DDBJ databases">
        <authorList>
            <person name="Dougan E. K."/>
            <person name="Rhodes N."/>
            <person name="Thang M."/>
            <person name="Chan C."/>
        </authorList>
    </citation>
    <scope>NUCLEOTIDE SEQUENCE</scope>
</reference>
<dbReference type="Pfam" id="PF00216">
    <property type="entry name" value="Bac_DNA_binding"/>
    <property type="match status" value="1"/>
</dbReference>
<dbReference type="InterPro" id="IPR000119">
    <property type="entry name" value="Hist_DNA-bd"/>
</dbReference>
<dbReference type="EMBL" id="CAJNNV010025028">
    <property type="protein sequence ID" value="CAE8611529.1"/>
    <property type="molecule type" value="Genomic_DNA"/>
</dbReference>
<feature type="compositionally biased region" description="Polar residues" evidence="1">
    <location>
        <begin position="133"/>
        <end position="147"/>
    </location>
</feature>
<accession>A0A813FFH3</accession>
<dbReference type="GO" id="GO:0030527">
    <property type="term" value="F:structural constituent of chromatin"/>
    <property type="evidence" value="ECO:0007669"/>
    <property type="project" value="InterPro"/>
</dbReference>
<proteinExistence type="predicted"/>
<evidence type="ECO:0000313" key="3">
    <source>
        <dbReference type="Proteomes" id="UP000654075"/>
    </source>
</evidence>
<name>A0A813FFH3_POLGL</name>